<dbReference type="GO" id="GO:0008270">
    <property type="term" value="F:zinc ion binding"/>
    <property type="evidence" value="ECO:0007669"/>
    <property type="project" value="UniProtKB-KW"/>
</dbReference>
<keyword evidence="1" id="KW-0343">GTPase activation</keyword>
<proteinExistence type="predicted"/>
<feature type="domain" description="Rho-GAP" evidence="8">
    <location>
        <begin position="592"/>
        <end position="787"/>
    </location>
</feature>
<dbReference type="SUPFAM" id="SSF57889">
    <property type="entry name" value="Cysteine-rich domain"/>
    <property type="match status" value="1"/>
</dbReference>
<name>A0AAN9V828_9ORTH</name>
<dbReference type="InterPro" id="IPR000198">
    <property type="entry name" value="RhoGAP_dom"/>
</dbReference>
<dbReference type="Gene3D" id="3.30.60.20">
    <property type="match status" value="1"/>
</dbReference>
<dbReference type="Pfam" id="PF24235">
    <property type="entry name" value="RHG29_45_N"/>
    <property type="match status" value="1"/>
</dbReference>
<dbReference type="PROSITE" id="PS50238">
    <property type="entry name" value="RHOGAP"/>
    <property type="match status" value="1"/>
</dbReference>
<dbReference type="CDD" id="cd20816">
    <property type="entry name" value="C1_GMIP-like"/>
    <property type="match status" value="1"/>
</dbReference>
<feature type="region of interest" description="Disordered" evidence="6">
    <location>
        <begin position="1025"/>
        <end position="1056"/>
    </location>
</feature>
<dbReference type="Pfam" id="PF22699">
    <property type="entry name" value="GMIP-like_FCH"/>
    <property type="match status" value="1"/>
</dbReference>
<evidence type="ECO:0000256" key="6">
    <source>
        <dbReference type="SAM" id="MobiDB-lite"/>
    </source>
</evidence>
<dbReference type="InterPro" id="IPR008936">
    <property type="entry name" value="Rho_GTPase_activation_prot"/>
</dbReference>
<feature type="domain" description="Phorbol-ester/DAG-type" evidence="7">
    <location>
        <begin position="533"/>
        <end position="578"/>
    </location>
</feature>
<organism evidence="9 10">
    <name type="scientific">Gryllus longicercus</name>
    <dbReference type="NCBI Taxonomy" id="2509291"/>
    <lineage>
        <taxon>Eukaryota</taxon>
        <taxon>Metazoa</taxon>
        <taxon>Ecdysozoa</taxon>
        <taxon>Arthropoda</taxon>
        <taxon>Hexapoda</taxon>
        <taxon>Insecta</taxon>
        <taxon>Pterygota</taxon>
        <taxon>Neoptera</taxon>
        <taxon>Polyneoptera</taxon>
        <taxon>Orthoptera</taxon>
        <taxon>Ensifera</taxon>
        <taxon>Gryllidea</taxon>
        <taxon>Grylloidea</taxon>
        <taxon>Gryllidae</taxon>
        <taxon>Gryllinae</taxon>
        <taxon>Gryllus</taxon>
    </lineage>
</organism>
<dbReference type="GO" id="GO:0005096">
    <property type="term" value="F:GTPase activator activity"/>
    <property type="evidence" value="ECO:0007669"/>
    <property type="project" value="UniProtKB-KW"/>
</dbReference>
<feature type="region of interest" description="Disordered" evidence="6">
    <location>
        <begin position="481"/>
        <end position="508"/>
    </location>
</feature>
<dbReference type="InterPro" id="IPR054713">
    <property type="entry name" value="GMIP/FCHO2-like_FCH"/>
</dbReference>
<keyword evidence="4" id="KW-0862">Zinc</keyword>
<reference evidence="9 10" key="1">
    <citation type="submission" date="2024-03" db="EMBL/GenBank/DDBJ databases">
        <title>The genome assembly and annotation of the cricket Gryllus longicercus Weissman &amp; Gray.</title>
        <authorList>
            <person name="Szrajer S."/>
            <person name="Gray D."/>
            <person name="Ylla G."/>
        </authorList>
    </citation>
    <scope>NUCLEOTIDE SEQUENCE [LARGE SCALE GENOMIC DNA]</scope>
    <source>
        <strain evidence="9">DAG 2021-001</strain>
        <tissue evidence="9">Whole body minus gut</tissue>
    </source>
</reference>
<dbReference type="SMART" id="SM00324">
    <property type="entry name" value="RhoGAP"/>
    <property type="match status" value="1"/>
</dbReference>
<evidence type="ECO:0000256" key="2">
    <source>
        <dbReference type="ARBA" id="ARBA00022723"/>
    </source>
</evidence>
<dbReference type="PROSITE" id="PS50081">
    <property type="entry name" value="ZF_DAG_PE_2"/>
    <property type="match status" value="1"/>
</dbReference>
<dbReference type="InterPro" id="IPR027267">
    <property type="entry name" value="AH/BAR_dom_sf"/>
</dbReference>
<dbReference type="InterPro" id="IPR046349">
    <property type="entry name" value="C1-like_sf"/>
</dbReference>
<accession>A0AAN9V828</accession>
<keyword evidence="3" id="KW-0863">Zinc-finger</keyword>
<dbReference type="AlphaFoldDB" id="A0AAN9V828"/>
<dbReference type="GO" id="GO:0007165">
    <property type="term" value="P:signal transduction"/>
    <property type="evidence" value="ECO:0007669"/>
    <property type="project" value="InterPro"/>
</dbReference>
<dbReference type="SUPFAM" id="SSF48350">
    <property type="entry name" value="GTPase activation domain, GAP"/>
    <property type="match status" value="1"/>
</dbReference>
<feature type="compositionally biased region" description="Basic and acidic residues" evidence="6">
    <location>
        <begin position="821"/>
        <end position="830"/>
    </location>
</feature>
<dbReference type="Gene3D" id="1.20.1270.60">
    <property type="entry name" value="Arfaptin homology (AH) domain/BAR domain"/>
    <property type="match status" value="1"/>
</dbReference>
<gene>
    <name evidence="9" type="ORF">R5R35_008846</name>
</gene>
<feature type="region of interest" description="Disordered" evidence="6">
    <location>
        <begin position="805"/>
        <end position="850"/>
    </location>
</feature>
<dbReference type="PANTHER" id="PTHR15228:SF25">
    <property type="entry name" value="F-BAR DOMAIN-CONTAINING PROTEIN"/>
    <property type="match status" value="1"/>
</dbReference>
<feature type="compositionally biased region" description="Low complexity" evidence="6">
    <location>
        <begin position="481"/>
        <end position="494"/>
    </location>
</feature>
<evidence type="ECO:0000256" key="5">
    <source>
        <dbReference type="ARBA" id="ARBA00023054"/>
    </source>
</evidence>
<dbReference type="InterPro" id="IPR051025">
    <property type="entry name" value="RhoGAP"/>
</dbReference>
<dbReference type="Pfam" id="PF00130">
    <property type="entry name" value="C1_1"/>
    <property type="match status" value="1"/>
</dbReference>
<evidence type="ECO:0000259" key="8">
    <source>
        <dbReference type="PROSITE" id="PS50238"/>
    </source>
</evidence>
<dbReference type="PANTHER" id="PTHR15228">
    <property type="entry name" value="SPERMATHECAL PHYSIOLOGY VARIANT"/>
    <property type="match status" value="1"/>
</dbReference>
<evidence type="ECO:0000313" key="10">
    <source>
        <dbReference type="Proteomes" id="UP001378592"/>
    </source>
</evidence>
<dbReference type="Pfam" id="PF00620">
    <property type="entry name" value="RhoGAP"/>
    <property type="match status" value="1"/>
</dbReference>
<dbReference type="SMART" id="SM00109">
    <property type="entry name" value="C1"/>
    <property type="match status" value="1"/>
</dbReference>
<dbReference type="GO" id="GO:0051056">
    <property type="term" value="P:regulation of small GTPase mediated signal transduction"/>
    <property type="evidence" value="ECO:0007669"/>
    <property type="project" value="UniProtKB-ARBA"/>
</dbReference>
<keyword evidence="2" id="KW-0479">Metal-binding</keyword>
<dbReference type="EMBL" id="JAZDUA010000531">
    <property type="protein sequence ID" value="KAK7791490.1"/>
    <property type="molecule type" value="Genomic_DNA"/>
</dbReference>
<evidence type="ECO:0000256" key="1">
    <source>
        <dbReference type="ARBA" id="ARBA00022468"/>
    </source>
</evidence>
<dbReference type="SUPFAM" id="SSF103657">
    <property type="entry name" value="BAR/IMD domain-like"/>
    <property type="match status" value="1"/>
</dbReference>
<evidence type="ECO:0000256" key="4">
    <source>
        <dbReference type="ARBA" id="ARBA00022833"/>
    </source>
</evidence>
<keyword evidence="5" id="KW-0175">Coiled coil</keyword>
<evidence type="ECO:0000313" key="9">
    <source>
        <dbReference type="EMBL" id="KAK7791490.1"/>
    </source>
</evidence>
<keyword evidence="10" id="KW-1185">Reference proteome</keyword>
<dbReference type="InterPro" id="IPR057028">
    <property type="entry name" value="RHG29_45_N"/>
</dbReference>
<protein>
    <submittedName>
        <fullName evidence="9">Uncharacterized protein</fullName>
    </submittedName>
</protein>
<evidence type="ECO:0000256" key="3">
    <source>
        <dbReference type="ARBA" id="ARBA00022771"/>
    </source>
</evidence>
<evidence type="ECO:0000259" key="7">
    <source>
        <dbReference type="PROSITE" id="PS50081"/>
    </source>
</evidence>
<comment type="caution">
    <text evidence="9">The sequence shown here is derived from an EMBL/GenBank/DDBJ whole genome shotgun (WGS) entry which is preliminary data.</text>
</comment>
<dbReference type="InterPro" id="IPR002219">
    <property type="entry name" value="PKC_DAG/PE"/>
</dbReference>
<feature type="compositionally biased region" description="Polar residues" evidence="6">
    <location>
        <begin position="1043"/>
        <end position="1056"/>
    </location>
</feature>
<dbReference type="Proteomes" id="UP001378592">
    <property type="component" value="Unassembled WGS sequence"/>
</dbReference>
<feature type="compositionally biased region" description="Low complexity" evidence="6">
    <location>
        <begin position="805"/>
        <end position="817"/>
    </location>
</feature>
<dbReference type="Gene3D" id="1.10.555.10">
    <property type="entry name" value="Rho GTPase activation protein"/>
    <property type="match status" value="1"/>
</dbReference>
<dbReference type="PROSITE" id="PS00479">
    <property type="entry name" value="ZF_DAG_PE_1"/>
    <property type="match status" value="1"/>
</dbReference>
<sequence>MASISSEGSVDSQSPVMEQEDIAVLTHDVRNFKEALGKLRGTLNPDQEKLEPRRVVAHERLGEVLRILRSVLEKYPALQSPELLLSASTLIQHLKAYRFDDSKGDHKQFFELIDQLALAFSSRVSEYLMGDLDTNVLLTNMVPNKTKTCEHIHDDALESGENDSSYEKKEDIPEQLNEALLNLEQGVEFALNRAKVWAKYAKDILMYIEKRCHLEMEYTRNLNKLAQTVRPLINEETNLPFQSIYCTALDYDTENSNSSQATCSLLLGSKFLEPLSDRRTEHEKERRQLKEQWFREVGRMHDIVLSMRRARGFYIQCQREADHRQMDEDALIKASEAENSYKASVAEANEGHKRLYAVKNEILQKIRLLLADSDNILQSVTVAYFQLQHTLSTPASVQFQTLCESSRLYEPGSQYLEAVKRLPPPAAVTLQTPFTFERYYEGGKRLTDQERKSTDSIEGDDLFHGLKEQALCSDTDSITSAASSHDADTSPSTSCRSPSHELISEMDPSSENGVGYVGYIPSHRHSQSKAAESHSFRKLKTPSRCRECDSYVYFQGLDCSECGLACHKKCLETLAIQCGHKRLPRKMTTFGVDLSQHLGETGTSVPNIVCKCVDEIEARGHLIKGIYRVSGVKSRVEKLCQAFENGAELVDLSDIHPNVIANVLKLYLRQLPEPLLTFRLYPEFVRIAKDYPTNSPADIKAAKEELKELVKKLSRQHYLTLGLLMLHLKRISNDAEVNNMPPSNLGIVFGPTLLRTAEGSASLSSLVDTIHQTRAIELLITHADEIFNPQEIVLARENSLKMLRSSTSNESSSLGRSFSFMDRKKPKDQDNTVYAPCDPSETNPGNTSDDEVPYFLSIDGPSKFKTSPQLSHAIPTPKIFKGSLKDYQGLEGVSLPSLGMRPVDEGDISHQKLRKTLSDTSKERSCQIESVSTNRGIVVKKTETEKVNVVSSSAEEWCDPEGIKSLPKVSEITKSKGCSNRAESSVDSDYSFESRTSSVESRSFRELDEASEVFLELPTGWSKKRSPIQNNGERRHILGSGDSPFSSLSHSLDESQGSDFADDIDHAIRRSMAHVHTSHSRTQVSSTSKQEMGDNIYIPMLQKQSHSQESSQMCSTKQTIHQCKSSINNSNVEEQEVVAVKTQCVGIQQTEEAANVKKAQQVVSSAVATMKMSSRQMGHCTQIKSSIIGSAEIDTKGKPKPLMLTHKEGSTALQVEKIINDDSDDYDDILES</sequence>